<dbReference type="AlphaFoldDB" id="A0A5C6ZC32"/>
<keyword evidence="2" id="KW-1185">Reference proteome</keyword>
<proteinExistence type="predicted"/>
<dbReference type="Proteomes" id="UP000321578">
    <property type="component" value="Unassembled WGS sequence"/>
</dbReference>
<dbReference type="EMBL" id="VORO01000026">
    <property type="protein sequence ID" value="TXD87341.1"/>
    <property type="molecule type" value="Genomic_DNA"/>
</dbReference>
<comment type="caution">
    <text evidence="1">The sequence shown here is derived from an EMBL/GenBank/DDBJ whole genome shotgun (WGS) entry which is preliminary data.</text>
</comment>
<gene>
    <name evidence="1" type="ORF">ESY86_17425</name>
</gene>
<evidence type="ECO:0000313" key="2">
    <source>
        <dbReference type="Proteomes" id="UP000321578"/>
    </source>
</evidence>
<evidence type="ECO:0000313" key="1">
    <source>
        <dbReference type="EMBL" id="TXD87341.1"/>
    </source>
</evidence>
<organism evidence="1 2">
    <name type="scientific">Subsaximicrobium wynnwilliamsii</name>
    <dbReference type="NCBI Taxonomy" id="291179"/>
    <lineage>
        <taxon>Bacteria</taxon>
        <taxon>Pseudomonadati</taxon>
        <taxon>Bacteroidota</taxon>
        <taxon>Flavobacteriia</taxon>
        <taxon>Flavobacteriales</taxon>
        <taxon>Flavobacteriaceae</taxon>
        <taxon>Subsaximicrobium</taxon>
    </lineage>
</organism>
<accession>A0A5C6ZC32</accession>
<sequence length="130" mass="14967">MSDHVSLLENEAARFNVLGASEFDGRNKPFTTIFRGSKGYIIATYNNNGKLLKTTERYKDIKLPKYIVKSVLSQYPDCHLLKVVYTVDYDHQKEVEKTYKIQIMKDNKKRNLKISSGDNLNKAVTMSIDN</sequence>
<name>A0A5C6ZC32_9FLAO</name>
<protein>
    <submittedName>
        <fullName evidence="1">Uncharacterized protein</fullName>
    </submittedName>
</protein>
<dbReference type="RefSeq" id="WP_147088008.1">
    <property type="nucleotide sequence ID" value="NZ_VORM01000029.1"/>
</dbReference>
<reference evidence="1 2" key="1">
    <citation type="submission" date="2019-08" db="EMBL/GenBank/DDBJ databases">
        <title>Genomes of Subsaximicrobium wynnwilliamsii strains.</title>
        <authorList>
            <person name="Bowman J.P."/>
        </authorList>
    </citation>
    <scope>NUCLEOTIDE SEQUENCE [LARGE SCALE GENOMIC DNA]</scope>
    <source>
        <strain evidence="1 2">2-80-2</strain>
    </source>
</reference>